<sequence>MTSKTKKSKILFNDVSYALEDNLPSKYFGVTIFDIDGDHEPEILVANASGNNIIYKYNEETGTFSNIAPNNFMLPHRNTICFSVGDFLGNGNPSVYMMHADAFSGMKQQSDNIIARTSKNCETLRFDNIVDEDSEYQNRYSGRSVAAFDYQGEGKHSFFVTNYQAPSLFFTFNTTINEVQELSRIFGLSQFATGRSVLAQYILNKKAIDILVGNEREANSYFTKIKSGLYFEAAHHFSLEDENNHSRAMAVADFDGNGLTDIVIGAWEGKNSILFQTPEGRFEDQSPPFFKLPKTIRCVIVADFDNDGQEEIFITAFNNRNRMYRYLGNKTWEEIHIGSLALKDLNGSGAAIGDLTGNGFLDIFVTCGEGLPSTNKLFLGVPNRNHWLRIQPLTQHGFPALGAKVRLFLKNGKAQTKHICSGSGYMCQMEPVAHFGLGAEVPEIDRLEITWPGNGADLPPTLTVPGSSISCDAFAQIPFPN</sequence>
<dbReference type="AlphaFoldDB" id="A0A369KWP0"/>
<dbReference type="EMBL" id="QOVW01000008">
    <property type="protein sequence ID" value="RDB37125.1"/>
    <property type="molecule type" value="Genomic_DNA"/>
</dbReference>
<reference evidence="3" key="1">
    <citation type="submission" date="2018-04" db="EMBL/GenBank/DDBJ databases">
        <title>Draft genome sequence of the Candidatus Spirobacillus cienkowskii, a pathogen of freshwater Daphnia species, reconstructed from hemolymph metagenomic reads.</title>
        <authorList>
            <person name="Bresciani L."/>
            <person name="Lemos L.N."/>
            <person name="Wale N."/>
            <person name="Lin J.Y."/>
            <person name="Fernandes G.R."/>
            <person name="Duffy M.A."/>
            <person name="Rodrigues J.M."/>
        </authorList>
    </citation>
    <scope>NUCLEOTIDE SEQUENCE [LARGE SCALE GENOMIC DNA]</scope>
    <source>
        <strain evidence="3">Binning01</strain>
    </source>
</reference>
<dbReference type="Pfam" id="PF07593">
    <property type="entry name" value="UnbV_ASPIC"/>
    <property type="match status" value="1"/>
</dbReference>
<evidence type="ECO:0000256" key="1">
    <source>
        <dbReference type="ARBA" id="ARBA00022729"/>
    </source>
</evidence>
<dbReference type="PANTHER" id="PTHR16026">
    <property type="entry name" value="CARTILAGE ACIDIC PROTEIN 1"/>
    <property type="match status" value="1"/>
</dbReference>
<dbReference type="Gene3D" id="2.130.10.130">
    <property type="entry name" value="Integrin alpha, N-terminal"/>
    <property type="match status" value="1"/>
</dbReference>
<dbReference type="InterPro" id="IPR028994">
    <property type="entry name" value="Integrin_alpha_N"/>
</dbReference>
<dbReference type="InterPro" id="IPR011519">
    <property type="entry name" value="UnbV_ASPIC"/>
</dbReference>
<accession>A0A369KWP0</accession>
<keyword evidence="1" id="KW-0732">Signal</keyword>
<feature type="domain" description="ASPIC/UnbV" evidence="2">
    <location>
        <begin position="400"/>
        <end position="453"/>
    </location>
</feature>
<dbReference type="PANTHER" id="PTHR16026:SF0">
    <property type="entry name" value="CARTILAGE ACIDIC PROTEIN 1"/>
    <property type="match status" value="1"/>
</dbReference>
<name>A0A369KWP0_9BACT</name>
<dbReference type="SUPFAM" id="SSF69318">
    <property type="entry name" value="Integrin alpha N-terminal domain"/>
    <property type="match status" value="1"/>
</dbReference>
<keyword evidence="4" id="KW-1185">Reference proteome</keyword>
<dbReference type="Proteomes" id="UP000253934">
    <property type="component" value="Unassembled WGS sequence"/>
</dbReference>
<evidence type="ECO:0000313" key="4">
    <source>
        <dbReference type="Proteomes" id="UP000253934"/>
    </source>
</evidence>
<proteinExistence type="predicted"/>
<evidence type="ECO:0000259" key="2">
    <source>
        <dbReference type="Pfam" id="PF07593"/>
    </source>
</evidence>
<evidence type="ECO:0000313" key="3">
    <source>
        <dbReference type="EMBL" id="RDB37125.1"/>
    </source>
</evidence>
<organism evidence="3 4">
    <name type="scientific">Spirobacillus cienkowskii</name>
    <dbReference type="NCBI Taxonomy" id="495820"/>
    <lineage>
        <taxon>Bacteria</taxon>
        <taxon>Pseudomonadati</taxon>
        <taxon>Bdellovibrionota</taxon>
        <taxon>Oligoflexia</taxon>
        <taxon>Silvanigrellales</taxon>
        <taxon>Spirobacillus</taxon>
    </lineage>
</organism>
<protein>
    <submittedName>
        <fullName evidence="3">CRTAC1 family protein</fullName>
    </submittedName>
</protein>
<gene>
    <name evidence="3" type="ORF">DCC88_01640</name>
</gene>
<dbReference type="Pfam" id="PF13517">
    <property type="entry name" value="FG-GAP_3"/>
    <property type="match status" value="2"/>
</dbReference>
<dbReference type="InterPro" id="IPR013517">
    <property type="entry name" value="FG-GAP"/>
</dbReference>
<dbReference type="InterPro" id="IPR027039">
    <property type="entry name" value="Crtac1"/>
</dbReference>
<comment type="caution">
    <text evidence="3">The sequence shown here is derived from an EMBL/GenBank/DDBJ whole genome shotgun (WGS) entry which is preliminary data.</text>
</comment>